<feature type="domain" description="AB hydrolase-1" evidence="1">
    <location>
        <begin position="203"/>
        <end position="483"/>
    </location>
</feature>
<comment type="caution">
    <text evidence="2">The sequence shown here is derived from an EMBL/GenBank/DDBJ whole genome shotgun (WGS) entry which is preliminary data.</text>
</comment>
<dbReference type="AlphaFoldDB" id="A0A0K9PF56"/>
<keyword evidence="3" id="KW-1185">Reference proteome</keyword>
<dbReference type="STRING" id="29655.A0A0K9PF56"/>
<gene>
    <name evidence="2" type="ORF">ZOSMA_283G00050</name>
</gene>
<sequence>MGSDSRVGRTRTWEEDLASLVEDTGIRYNTVTEEKVERLGTEGSGLGFSRGDIGRGEIGGEESLRDQVRGFLTATGELMQELGRSCWDIVEQSLEGVDDSYIVRRLRGPVSIAKTKLEFLNDFLPEDRDPIHAWPIVIFVFLFALSALTLNVEHQTVLQVPKNVNIHPATATRITLQDGRHLAYQKLGVPVERARFHMIAPHSFLSSRLAGIPGIKESLLEEFGVCLISYDLPGFGESDPHRDRNLNSSAMDMLYLADALRVDKFWVVGFSGGGMHAWAALRYIPTRLAGAVMLAPFGNPYDKSMTKEEKSKTWEKWTTTRKFKYILARRFPSFLRYFYNKSFLSGKHGQPEKWLSMSLGKKDKALMEEHFFKEFWERDVEESIRQWDSKTFVKEAVLQVSNWGFSLADVQVQIKREAKGFLPFLKSLYSHVEREWSGFLGPIHIWQGMDDWVTPPSMTEFVRRVVPGATVHRLLGEGHFSYFCFCDECHRHIFSTLFGTPKGPLEMSALEEIPLDNKLTEEVFHNFTDME</sequence>
<dbReference type="EMBL" id="LFYR01000940">
    <property type="protein sequence ID" value="KMZ66882.1"/>
    <property type="molecule type" value="Genomic_DNA"/>
</dbReference>
<reference evidence="3" key="1">
    <citation type="journal article" date="2016" name="Nature">
        <title>The genome of the seagrass Zostera marina reveals angiosperm adaptation to the sea.</title>
        <authorList>
            <person name="Olsen J.L."/>
            <person name="Rouze P."/>
            <person name="Verhelst B."/>
            <person name="Lin Y.-C."/>
            <person name="Bayer T."/>
            <person name="Collen J."/>
            <person name="Dattolo E."/>
            <person name="De Paoli E."/>
            <person name="Dittami S."/>
            <person name="Maumus F."/>
            <person name="Michel G."/>
            <person name="Kersting A."/>
            <person name="Lauritano C."/>
            <person name="Lohaus R."/>
            <person name="Toepel M."/>
            <person name="Tonon T."/>
            <person name="Vanneste K."/>
            <person name="Amirebrahimi M."/>
            <person name="Brakel J."/>
            <person name="Bostroem C."/>
            <person name="Chovatia M."/>
            <person name="Grimwood J."/>
            <person name="Jenkins J.W."/>
            <person name="Jueterbock A."/>
            <person name="Mraz A."/>
            <person name="Stam W.T."/>
            <person name="Tice H."/>
            <person name="Bornberg-Bauer E."/>
            <person name="Green P.J."/>
            <person name="Pearson G.A."/>
            <person name="Procaccini G."/>
            <person name="Duarte C.M."/>
            <person name="Schmutz J."/>
            <person name="Reusch T.B.H."/>
            <person name="Van de Peer Y."/>
        </authorList>
    </citation>
    <scope>NUCLEOTIDE SEQUENCE [LARGE SCALE GENOMIC DNA]</scope>
    <source>
        <strain evidence="3">cv. Finnish</strain>
    </source>
</reference>
<dbReference type="PANTHER" id="PTHR45763:SF8">
    <property type="entry name" value="ALPHA_BETA-HYDROLASES SUPERFAMILY PROTEIN"/>
    <property type="match status" value="1"/>
</dbReference>
<accession>A0A0K9PF56</accession>
<evidence type="ECO:0000259" key="1">
    <source>
        <dbReference type="Pfam" id="PF00561"/>
    </source>
</evidence>
<dbReference type="Gene3D" id="3.40.50.1820">
    <property type="entry name" value="alpha/beta hydrolase"/>
    <property type="match status" value="1"/>
</dbReference>
<dbReference type="OMA" id="IYFCDEC"/>
<dbReference type="InterPro" id="IPR000073">
    <property type="entry name" value="AB_hydrolase_1"/>
</dbReference>
<proteinExistence type="predicted"/>
<evidence type="ECO:0000313" key="2">
    <source>
        <dbReference type="EMBL" id="KMZ66882.1"/>
    </source>
</evidence>
<dbReference type="OrthoDB" id="294702at2759"/>
<dbReference type="Proteomes" id="UP000036987">
    <property type="component" value="Unassembled WGS sequence"/>
</dbReference>
<dbReference type="Pfam" id="PF00561">
    <property type="entry name" value="Abhydrolase_1"/>
    <property type="match status" value="1"/>
</dbReference>
<protein>
    <recommendedName>
        <fullName evidence="1">AB hydrolase-1 domain-containing protein</fullName>
    </recommendedName>
</protein>
<organism evidence="2 3">
    <name type="scientific">Zostera marina</name>
    <name type="common">Eelgrass</name>
    <dbReference type="NCBI Taxonomy" id="29655"/>
    <lineage>
        <taxon>Eukaryota</taxon>
        <taxon>Viridiplantae</taxon>
        <taxon>Streptophyta</taxon>
        <taxon>Embryophyta</taxon>
        <taxon>Tracheophyta</taxon>
        <taxon>Spermatophyta</taxon>
        <taxon>Magnoliopsida</taxon>
        <taxon>Liliopsida</taxon>
        <taxon>Zosteraceae</taxon>
        <taxon>Zostera</taxon>
    </lineage>
</organism>
<dbReference type="InterPro" id="IPR029058">
    <property type="entry name" value="AB_hydrolase_fold"/>
</dbReference>
<dbReference type="SUPFAM" id="SSF53474">
    <property type="entry name" value="alpha/beta-Hydrolases"/>
    <property type="match status" value="1"/>
</dbReference>
<name>A0A0K9PF56_ZOSMR</name>
<dbReference type="PANTHER" id="PTHR45763">
    <property type="entry name" value="HYDROLASE, ALPHA/BETA FOLD FAMILY PROTEIN, EXPRESSED-RELATED"/>
    <property type="match status" value="1"/>
</dbReference>
<evidence type="ECO:0000313" key="3">
    <source>
        <dbReference type="Proteomes" id="UP000036987"/>
    </source>
</evidence>